<dbReference type="Proteomes" id="UP001331761">
    <property type="component" value="Unassembled WGS sequence"/>
</dbReference>
<evidence type="ECO:0000313" key="4">
    <source>
        <dbReference type="Proteomes" id="UP001331761"/>
    </source>
</evidence>
<dbReference type="Pfam" id="PF18701">
    <property type="entry name" value="DUF5641"/>
    <property type="match status" value="1"/>
</dbReference>
<sequence>MSSNPSRDPSFYAYDLKDSQTKEALKEYHDVLITALDHFWKLWSEDYLQSLAQRQQNVFNKSLGSASSPAVGDIVLVRTEDRPRAFWPLAIITRLNTSTDGSIRSVQLRTAKNTSIDRSIKHLIPLELHVSDEAMATPPAKPTPARIQPPRQVKRAASR</sequence>
<gene>
    <name evidence="3" type="ORF">GCK32_005727</name>
</gene>
<dbReference type="EMBL" id="WIXE01001036">
    <property type="protein sequence ID" value="KAK5986072.1"/>
    <property type="molecule type" value="Genomic_DNA"/>
</dbReference>
<evidence type="ECO:0000256" key="1">
    <source>
        <dbReference type="SAM" id="MobiDB-lite"/>
    </source>
</evidence>
<dbReference type="PANTHER" id="PTHR47331">
    <property type="entry name" value="PHD-TYPE DOMAIN-CONTAINING PROTEIN"/>
    <property type="match status" value="1"/>
</dbReference>
<comment type="caution">
    <text evidence="3">The sequence shown here is derived from an EMBL/GenBank/DDBJ whole genome shotgun (WGS) entry which is preliminary data.</text>
</comment>
<feature type="domain" description="DUF5641" evidence="2">
    <location>
        <begin position="34"/>
        <end position="126"/>
    </location>
</feature>
<evidence type="ECO:0000259" key="2">
    <source>
        <dbReference type="Pfam" id="PF18701"/>
    </source>
</evidence>
<reference evidence="3 4" key="1">
    <citation type="submission" date="2019-10" db="EMBL/GenBank/DDBJ databases">
        <title>Assembly and Annotation for the nematode Trichostrongylus colubriformis.</title>
        <authorList>
            <person name="Martin J."/>
        </authorList>
    </citation>
    <scope>NUCLEOTIDE SEQUENCE [LARGE SCALE GENOMIC DNA]</scope>
    <source>
        <strain evidence="3">G859</strain>
        <tissue evidence="3">Whole worm</tissue>
    </source>
</reference>
<proteinExistence type="predicted"/>
<name>A0AAN8IYC8_TRICO</name>
<keyword evidence="4" id="KW-1185">Reference proteome</keyword>
<dbReference type="AlphaFoldDB" id="A0AAN8IYC8"/>
<accession>A0AAN8IYC8</accession>
<evidence type="ECO:0000313" key="3">
    <source>
        <dbReference type="EMBL" id="KAK5986072.1"/>
    </source>
</evidence>
<protein>
    <recommendedName>
        <fullName evidence="2">DUF5641 domain-containing protein</fullName>
    </recommendedName>
</protein>
<feature type="region of interest" description="Disordered" evidence="1">
    <location>
        <begin position="135"/>
        <end position="159"/>
    </location>
</feature>
<dbReference type="InterPro" id="IPR040676">
    <property type="entry name" value="DUF5641"/>
</dbReference>
<organism evidence="3 4">
    <name type="scientific">Trichostrongylus colubriformis</name>
    <name type="common">Black scour worm</name>
    <dbReference type="NCBI Taxonomy" id="6319"/>
    <lineage>
        <taxon>Eukaryota</taxon>
        <taxon>Metazoa</taxon>
        <taxon>Ecdysozoa</taxon>
        <taxon>Nematoda</taxon>
        <taxon>Chromadorea</taxon>
        <taxon>Rhabditida</taxon>
        <taxon>Rhabditina</taxon>
        <taxon>Rhabditomorpha</taxon>
        <taxon>Strongyloidea</taxon>
        <taxon>Trichostrongylidae</taxon>
        <taxon>Trichostrongylus</taxon>
    </lineage>
</organism>